<proteinExistence type="predicted"/>
<evidence type="ECO:0000313" key="1">
    <source>
        <dbReference type="EMBL" id="KAI4382632.1"/>
    </source>
</evidence>
<comment type="caution">
    <text evidence="1">The sequence shown here is derived from an EMBL/GenBank/DDBJ whole genome shotgun (WGS) entry which is preliminary data.</text>
</comment>
<gene>
    <name evidence="1" type="ORF">MLD38_008571</name>
</gene>
<name>A0ACB9RUG0_9MYRT</name>
<dbReference type="Proteomes" id="UP001057402">
    <property type="component" value="Chromosome 3"/>
</dbReference>
<protein>
    <submittedName>
        <fullName evidence="1">Uncharacterized protein</fullName>
    </submittedName>
</protein>
<reference evidence="2" key="1">
    <citation type="journal article" date="2023" name="Front. Plant Sci.">
        <title>Chromosomal-level genome assembly of Melastoma candidum provides insights into trichome evolution.</title>
        <authorList>
            <person name="Zhong Y."/>
            <person name="Wu W."/>
            <person name="Sun C."/>
            <person name="Zou P."/>
            <person name="Liu Y."/>
            <person name="Dai S."/>
            <person name="Zhou R."/>
        </authorList>
    </citation>
    <scope>NUCLEOTIDE SEQUENCE [LARGE SCALE GENOMIC DNA]</scope>
</reference>
<keyword evidence="2" id="KW-1185">Reference proteome</keyword>
<sequence length="72" mass="8147">MTAIFPPLTSGAISETIHDADVTNAFWPRENDRVFVMPLTYMSLLPGLCIFSYKLPVRSSVSFLFFTDEIMP</sequence>
<accession>A0ACB9RUG0</accession>
<evidence type="ECO:0000313" key="2">
    <source>
        <dbReference type="Proteomes" id="UP001057402"/>
    </source>
</evidence>
<organism evidence="1 2">
    <name type="scientific">Melastoma candidum</name>
    <dbReference type="NCBI Taxonomy" id="119954"/>
    <lineage>
        <taxon>Eukaryota</taxon>
        <taxon>Viridiplantae</taxon>
        <taxon>Streptophyta</taxon>
        <taxon>Embryophyta</taxon>
        <taxon>Tracheophyta</taxon>
        <taxon>Spermatophyta</taxon>
        <taxon>Magnoliopsida</taxon>
        <taxon>eudicotyledons</taxon>
        <taxon>Gunneridae</taxon>
        <taxon>Pentapetalae</taxon>
        <taxon>rosids</taxon>
        <taxon>malvids</taxon>
        <taxon>Myrtales</taxon>
        <taxon>Melastomataceae</taxon>
        <taxon>Melastomatoideae</taxon>
        <taxon>Melastomateae</taxon>
        <taxon>Melastoma</taxon>
    </lineage>
</organism>
<dbReference type="EMBL" id="CM042882">
    <property type="protein sequence ID" value="KAI4382632.1"/>
    <property type="molecule type" value="Genomic_DNA"/>
</dbReference>